<keyword evidence="3" id="KW-0904">Protein phosphatase</keyword>
<dbReference type="OrthoDB" id="10025511at2759"/>
<dbReference type="Gene3D" id="3.60.40.10">
    <property type="entry name" value="PPM-type phosphatase domain"/>
    <property type="match status" value="1"/>
</dbReference>
<evidence type="ECO:0000313" key="5">
    <source>
        <dbReference type="EMBL" id="GBP71462.1"/>
    </source>
</evidence>
<dbReference type="SUPFAM" id="SSF81606">
    <property type="entry name" value="PP2C-like"/>
    <property type="match status" value="1"/>
</dbReference>
<evidence type="ECO:0000259" key="4">
    <source>
        <dbReference type="Pfam" id="PF00481"/>
    </source>
</evidence>
<name>A0A4C1Y9C1_EUMVA</name>
<organism evidence="5 6">
    <name type="scientific">Eumeta variegata</name>
    <name type="common">Bagworm moth</name>
    <name type="synonym">Eumeta japonica</name>
    <dbReference type="NCBI Taxonomy" id="151549"/>
    <lineage>
        <taxon>Eukaryota</taxon>
        <taxon>Metazoa</taxon>
        <taxon>Ecdysozoa</taxon>
        <taxon>Arthropoda</taxon>
        <taxon>Hexapoda</taxon>
        <taxon>Insecta</taxon>
        <taxon>Pterygota</taxon>
        <taxon>Neoptera</taxon>
        <taxon>Endopterygota</taxon>
        <taxon>Lepidoptera</taxon>
        <taxon>Glossata</taxon>
        <taxon>Ditrysia</taxon>
        <taxon>Tineoidea</taxon>
        <taxon>Psychidae</taxon>
        <taxon>Oiketicinae</taxon>
        <taxon>Eumeta</taxon>
    </lineage>
</organism>
<dbReference type="InterPro" id="IPR000222">
    <property type="entry name" value="PP2C_BS"/>
</dbReference>
<protein>
    <submittedName>
        <fullName evidence="5">Protein phosphatase 1D</fullName>
    </submittedName>
</protein>
<sequence>MPASIGVNLRVTGHCSQGGRKYMEDLFSVAYQQTEDERDLEYAFFGIYDGHGGSEAAAFAKEHLMDSIVKQRQFWSDNDEDVLKAIRNGYMLTHMNMWKELGEHI</sequence>
<keyword evidence="6" id="KW-1185">Reference proteome</keyword>
<evidence type="ECO:0000313" key="6">
    <source>
        <dbReference type="Proteomes" id="UP000299102"/>
    </source>
</evidence>
<proteinExistence type="predicted"/>
<dbReference type="GO" id="GO:0004721">
    <property type="term" value="F:phosphoprotein phosphatase activity"/>
    <property type="evidence" value="ECO:0007669"/>
    <property type="project" value="UniProtKB-KW"/>
</dbReference>
<dbReference type="PROSITE" id="PS01032">
    <property type="entry name" value="PPM_1"/>
    <property type="match status" value="1"/>
</dbReference>
<reference evidence="5 6" key="1">
    <citation type="journal article" date="2019" name="Commun. Biol.">
        <title>The bagworm genome reveals a unique fibroin gene that provides high tensile strength.</title>
        <authorList>
            <person name="Kono N."/>
            <person name="Nakamura H."/>
            <person name="Ohtoshi R."/>
            <person name="Tomita M."/>
            <person name="Numata K."/>
            <person name="Arakawa K."/>
        </authorList>
    </citation>
    <scope>NUCLEOTIDE SEQUENCE [LARGE SCALE GENOMIC DNA]</scope>
</reference>
<dbReference type="STRING" id="151549.A0A4C1Y9C1"/>
<keyword evidence="2" id="KW-0378">Hydrolase</keyword>
<evidence type="ECO:0000256" key="1">
    <source>
        <dbReference type="ARBA" id="ARBA00022723"/>
    </source>
</evidence>
<dbReference type="Pfam" id="PF00481">
    <property type="entry name" value="PP2C"/>
    <property type="match status" value="1"/>
</dbReference>
<evidence type="ECO:0000256" key="3">
    <source>
        <dbReference type="ARBA" id="ARBA00022912"/>
    </source>
</evidence>
<accession>A0A4C1Y9C1</accession>
<evidence type="ECO:0000256" key="2">
    <source>
        <dbReference type="ARBA" id="ARBA00022801"/>
    </source>
</evidence>
<dbReference type="EMBL" id="BGZK01001110">
    <property type="protein sequence ID" value="GBP71462.1"/>
    <property type="molecule type" value="Genomic_DNA"/>
</dbReference>
<gene>
    <name evidence="5" type="primary">Ppm1d</name>
    <name evidence="5" type="ORF">EVAR_103347_1</name>
</gene>
<feature type="domain" description="PPM-type phosphatase" evidence="4">
    <location>
        <begin position="10"/>
        <end position="98"/>
    </location>
</feature>
<dbReference type="GO" id="GO:0046872">
    <property type="term" value="F:metal ion binding"/>
    <property type="evidence" value="ECO:0007669"/>
    <property type="project" value="UniProtKB-KW"/>
</dbReference>
<comment type="caution">
    <text evidence="5">The sequence shown here is derived from an EMBL/GenBank/DDBJ whole genome shotgun (WGS) entry which is preliminary data.</text>
</comment>
<keyword evidence="1" id="KW-0479">Metal-binding</keyword>
<dbReference type="AlphaFoldDB" id="A0A4C1Y9C1"/>
<dbReference type="Proteomes" id="UP000299102">
    <property type="component" value="Unassembled WGS sequence"/>
</dbReference>
<dbReference type="InterPro" id="IPR001932">
    <property type="entry name" value="PPM-type_phosphatase-like_dom"/>
</dbReference>
<dbReference type="InterPro" id="IPR036457">
    <property type="entry name" value="PPM-type-like_dom_sf"/>
</dbReference>